<dbReference type="SUPFAM" id="SSF103039">
    <property type="entry name" value="CheC-like"/>
    <property type="match status" value="1"/>
</dbReference>
<dbReference type="AlphaFoldDB" id="A0A4Q1C3L7"/>
<protein>
    <submittedName>
        <fullName evidence="3">Chemotaxis protein CheX</fullName>
    </submittedName>
</protein>
<evidence type="ECO:0000313" key="4">
    <source>
        <dbReference type="Proteomes" id="UP000290218"/>
    </source>
</evidence>
<evidence type="ECO:0000256" key="1">
    <source>
        <dbReference type="ARBA" id="ARBA00022500"/>
    </source>
</evidence>
<evidence type="ECO:0000313" key="3">
    <source>
        <dbReference type="EMBL" id="RXK52994.1"/>
    </source>
</evidence>
<dbReference type="InterPro" id="IPR038756">
    <property type="entry name" value="CheX-like"/>
</dbReference>
<dbReference type="PANTHER" id="PTHR39452:SF1">
    <property type="entry name" value="CHEY-P PHOSPHATASE CHEX"/>
    <property type="match status" value="1"/>
</dbReference>
<accession>A0A4Q1C3L7</accession>
<dbReference type="Gene3D" id="3.40.1550.10">
    <property type="entry name" value="CheC-like"/>
    <property type="match status" value="1"/>
</dbReference>
<keyword evidence="4" id="KW-1185">Reference proteome</keyword>
<dbReference type="PANTHER" id="PTHR39452">
    <property type="entry name" value="CHEY-P PHOSPHATASE CHEX"/>
    <property type="match status" value="1"/>
</dbReference>
<dbReference type="EMBL" id="SDHX01000002">
    <property type="protein sequence ID" value="RXK52994.1"/>
    <property type="molecule type" value="Genomic_DNA"/>
</dbReference>
<dbReference type="InterPro" id="IPR028051">
    <property type="entry name" value="CheX-like_dom"/>
</dbReference>
<dbReference type="InterPro" id="IPR028976">
    <property type="entry name" value="CheC-like_sf"/>
</dbReference>
<sequence>MPADTQEISETLIRDNITRAVCDVFKTMLQRTAKLDQMCVSGGPDACPPALRDENLAQKAQVVGTVGFLGEINGLIYLYFDANFAKDCTGHLLGMSADEVTEAGDEVINDAIGEITNMTVGSFKNGLCDQGYPCKLTIPSILRGSNFSIEPISDSIRFIYSFDTQGERLVADIILKVGE</sequence>
<gene>
    <name evidence="3" type="ORF">ESB00_14880</name>
</gene>
<keyword evidence="1" id="KW-0145">Chemotaxis</keyword>
<name>A0A4Q1C3L7_9BACT</name>
<dbReference type="Proteomes" id="UP000290218">
    <property type="component" value="Unassembled WGS sequence"/>
</dbReference>
<organism evidence="3 4">
    <name type="scientific">Oleiharenicola lentus</name>
    <dbReference type="NCBI Taxonomy" id="2508720"/>
    <lineage>
        <taxon>Bacteria</taxon>
        <taxon>Pseudomonadati</taxon>
        <taxon>Verrucomicrobiota</taxon>
        <taxon>Opitutia</taxon>
        <taxon>Opitutales</taxon>
        <taxon>Opitutaceae</taxon>
        <taxon>Oleiharenicola</taxon>
    </lineage>
</organism>
<feature type="domain" description="Chemotaxis phosphatase CheX-like" evidence="2">
    <location>
        <begin position="62"/>
        <end position="162"/>
    </location>
</feature>
<reference evidence="3 4" key="1">
    <citation type="submission" date="2019-01" db="EMBL/GenBank/DDBJ databases">
        <title>Lacunisphaera sp. strain TWA-58.</title>
        <authorList>
            <person name="Chen W.-M."/>
        </authorList>
    </citation>
    <scope>NUCLEOTIDE SEQUENCE [LARGE SCALE GENOMIC DNA]</scope>
    <source>
        <strain evidence="3 4">TWA-58</strain>
    </source>
</reference>
<comment type="caution">
    <text evidence="3">The sequence shown here is derived from an EMBL/GenBank/DDBJ whole genome shotgun (WGS) entry which is preliminary data.</text>
</comment>
<dbReference type="RefSeq" id="WP_129048584.1">
    <property type="nucleotide sequence ID" value="NZ_SDHX01000002.1"/>
</dbReference>
<proteinExistence type="predicted"/>
<dbReference type="GO" id="GO:0006935">
    <property type="term" value="P:chemotaxis"/>
    <property type="evidence" value="ECO:0007669"/>
    <property type="project" value="UniProtKB-KW"/>
</dbReference>
<dbReference type="OrthoDB" id="191082at2"/>
<evidence type="ECO:0000259" key="2">
    <source>
        <dbReference type="Pfam" id="PF13690"/>
    </source>
</evidence>
<dbReference type="CDD" id="cd17906">
    <property type="entry name" value="CheX"/>
    <property type="match status" value="1"/>
</dbReference>
<dbReference type="Pfam" id="PF13690">
    <property type="entry name" value="CheX"/>
    <property type="match status" value="1"/>
</dbReference>